<dbReference type="PANTHER" id="PTHR33217">
    <property type="entry name" value="TRANSPOSASE FOR INSERTION SEQUENCE ELEMENT IS1081"/>
    <property type="match status" value="1"/>
</dbReference>
<accession>A0A261F4F7</accession>
<evidence type="ECO:0000256" key="5">
    <source>
        <dbReference type="ARBA" id="ARBA00023172"/>
    </source>
</evidence>
<evidence type="ECO:0000256" key="1">
    <source>
        <dbReference type="ARBA" id="ARBA00002190"/>
    </source>
</evidence>
<evidence type="ECO:0000313" key="8">
    <source>
        <dbReference type="Proteomes" id="UP000216454"/>
    </source>
</evidence>
<keyword evidence="3 6" id="KW-0815">Transposition</keyword>
<reference evidence="7 8" key="1">
    <citation type="journal article" date="2017" name="BMC Genomics">
        <title>Comparative genomic and phylogenomic analyses of the Bifidobacteriaceae family.</title>
        <authorList>
            <person name="Lugli G.A."/>
            <person name="Milani C."/>
            <person name="Turroni F."/>
            <person name="Duranti S."/>
            <person name="Mancabelli L."/>
            <person name="Mangifesta M."/>
            <person name="Ferrario C."/>
            <person name="Modesto M."/>
            <person name="Mattarelli P."/>
            <person name="Jiri K."/>
            <person name="van Sinderen D."/>
            <person name="Ventura M."/>
        </authorList>
    </citation>
    <scope>NUCLEOTIDE SEQUENCE [LARGE SCALE GENOMIC DNA]</scope>
    <source>
        <strain evidence="7 8">DSM 24744</strain>
    </source>
</reference>
<gene>
    <name evidence="7" type="ORF">PSSU_0158</name>
</gene>
<feature type="non-terminal residue" evidence="7">
    <location>
        <position position="213"/>
    </location>
</feature>
<organism evidence="7 8">
    <name type="scientific">Pseudoscardovia suis</name>
    <dbReference type="NCBI Taxonomy" id="987063"/>
    <lineage>
        <taxon>Bacteria</taxon>
        <taxon>Bacillati</taxon>
        <taxon>Actinomycetota</taxon>
        <taxon>Actinomycetes</taxon>
        <taxon>Bifidobacteriales</taxon>
        <taxon>Bifidobacteriaceae</taxon>
        <taxon>Pseudoscardovia</taxon>
    </lineage>
</organism>
<comment type="function">
    <text evidence="1 6">Required for the transposition of the insertion element.</text>
</comment>
<name>A0A261F4F7_9BIFI</name>
<dbReference type="Pfam" id="PF00872">
    <property type="entry name" value="Transposase_mut"/>
    <property type="match status" value="1"/>
</dbReference>
<dbReference type="GO" id="GO:0004803">
    <property type="term" value="F:transposase activity"/>
    <property type="evidence" value="ECO:0007669"/>
    <property type="project" value="UniProtKB-UniRule"/>
</dbReference>
<evidence type="ECO:0000256" key="3">
    <source>
        <dbReference type="ARBA" id="ARBA00022578"/>
    </source>
</evidence>
<comment type="similarity">
    <text evidence="2 6">Belongs to the transposase mutator family.</text>
</comment>
<sequence>MSKEIIQFDQAMFESKLDAMVREKVERIVNAMLDAEADEIANAARYERSGGRKAYRAGHYERSLTAKAGRLGLKVPKLKGALFESAVIERYRRREESVEEALIDMYLAGVSTRQVDDISQLLWGDRMPSQTLSDKLKRVYAEIDEWRTRPLDDEYPYVFVDGVWHKRSWGGSVENVSILVAIGVSKDGHREVIGVAEGMREDSASWEQFFRGM</sequence>
<evidence type="ECO:0000256" key="2">
    <source>
        <dbReference type="ARBA" id="ARBA00010961"/>
    </source>
</evidence>
<protein>
    <recommendedName>
        <fullName evidence="6">Mutator family transposase</fullName>
    </recommendedName>
</protein>
<keyword evidence="4 6" id="KW-0238">DNA-binding</keyword>
<dbReference type="InterPro" id="IPR001207">
    <property type="entry name" value="Transposase_mutator"/>
</dbReference>
<dbReference type="AlphaFoldDB" id="A0A261F4F7"/>
<keyword evidence="5 6" id="KW-0233">DNA recombination</keyword>
<keyword evidence="6" id="KW-0814">Transposable element</keyword>
<dbReference type="EMBL" id="MWWQ01000002">
    <property type="protein sequence ID" value="OZG53806.1"/>
    <property type="molecule type" value="Genomic_DNA"/>
</dbReference>
<dbReference type="RefSeq" id="WP_211278387.1">
    <property type="nucleotide sequence ID" value="NZ_MWWQ01000002.1"/>
</dbReference>
<dbReference type="Proteomes" id="UP000216454">
    <property type="component" value="Unassembled WGS sequence"/>
</dbReference>
<evidence type="ECO:0000256" key="6">
    <source>
        <dbReference type="RuleBase" id="RU365089"/>
    </source>
</evidence>
<proteinExistence type="inferred from homology"/>
<keyword evidence="8" id="KW-1185">Reference proteome</keyword>
<evidence type="ECO:0000256" key="4">
    <source>
        <dbReference type="ARBA" id="ARBA00023125"/>
    </source>
</evidence>
<dbReference type="PANTHER" id="PTHR33217:SF7">
    <property type="entry name" value="TRANSPOSASE FOR INSERTION SEQUENCE ELEMENT IS1081"/>
    <property type="match status" value="1"/>
</dbReference>
<evidence type="ECO:0000313" key="7">
    <source>
        <dbReference type="EMBL" id="OZG53806.1"/>
    </source>
</evidence>
<dbReference type="GO" id="GO:0006313">
    <property type="term" value="P:DNA transposition"/>
    <property type="evidence" value="ECO:0007669"/>
    <property type="project" value="UniProtKB-UniRule"/>
</dbReference>
<comment type="caution">
    <text evidence="7">The sequence shown here is derived from an EMBL/GenBank/DDBJ whole genome shotgun (WGS) entry which is preliminary data.</text>
</comment>
<dbReference type="GO" id="GO:0003677">
    <property type="term" value="F:DNA binding"/>
    <property type="evidence" value="ECO:0007669"/>
    <property type="project" value="UniProtKB-UniRule"/>
</dbReference>